<proteinExistence type="predicted"/>
<accession>A0A7J6EXL7</accession>
<dbReference type="Proteomes" id="UP000525078">
    <property type="component" value="Unassembled WGS sequence"/>
</dbReference>
<comment type="caution">
    <text evidence="2">The sequence shown here is derived from an EMBL/GenBank/DDBJ whole genome shotgun (WGS) entry which is preliminary data.</text>
</comment>
<protein>
    <recommendedName>
        <fullName evidence="4">Reverse transcriptase zinc-binding domain-containing protein</fullName>
    </recommendedName>
</protein>
<keyword evidence="1" id="KW-1133">Transmembrane helix</keyword>
<feature type="transmembrane region" description="Helical" evidence="1">
    <location>
        <begin position="140"/>
        <end position="162"/>
    </location>
</feature>
<dbReference type="AlphaFoldDB" id="A0A7J6EXL7"/>
<name>A0A7J6EXL7_CANSA</name>
<evidence type="ECO:0008006" key="4">
    <source>
        <dbReference type="Google" id="ProtNLM"/>
    </source>
</evidence>
<evidence type="ECO:0000313" key="3">
    <source>
        <dbReference type="Proteomes" id="UP000525078"/>
    </source>
</evidence>
<evidence type="ECO:0000256" key="1">
    <source>
        <dbReference type="SAM" id="Phobius"/>
    </source>
</evidence>
<keyword evidence="1" id="KW-0472">Membrane</keyword>
<sequence length="191" mass="22150">MKIALSSKANAILNDFAQNCFTPLSEIKKPYDEWMGAVPKKLINFPNVLRQPMILIIGTMKLWDYSVKNAYKLLQLINGRCSSVTNFSLWRIWSLKIPAKVSVFLWRPCCNNLPTTVNLIGKHVDVPAVYSFFVRLKGKLWTMFLWIVHLLTYASLILIEYFPLRSLVMLVLFARPFGRRELRLCGITRTH</sequence>
<dbReference type="EMBL" id="JAATIP010000184">
    <property type="protein sequence ID" value="KAF4362419.1"/>
    <property type="molecule type" value="Genomic_DNA"/>
</dbReference>
<gene>
    <name evidence="2" type="ORF">F8388_012211</name>
</gene>
<evidence type="ECO:0000313" key="2">
    <source>
        <dbReference type="EMBL" id="KAF4362419.1"/>
    </source>
</evidence>
<keyword evidence="1" id="KW-0812">Transmembrane</keyword>
<organism evidence="2 3">
    <name type="scientific">Cannabis sativa</name>
    <name type="common">Hemp</name>
    <name type="synonym">Marijuana</name>
    <dbReference type="NCBI Taxonomy" id="3483"/>
    <lineage>
        <taxon>Eukaryota</taxon>
        <taxon>Viridiplantae</taxon>
        <taxon>Streptophyta</taxon>
        <taxon>Embryophyta</taxon>
        <taxon>Tracheophyta</taxon>
        <taxon>Spermatophyta</taxon>
        <taxon>Magnoliopsida</taxon>
        <taxon>eudicotyledons</taxon>
        <taxon>Gunneridae</taxon>
        <taxon>Pentapetalae</taxon>
        <taxon>rosids</taxon>
        <taxon>fabids</taxon>
        <taxon>Rosales</taxon>
        <taxon>Cannabaceae</taxon>
        <taxon>Cannabis</taxon>
    </lineage>
</organism>
<reference evidence="2 3" key="1">
    <citation type="journal article" date="2020" name="bioRxiv">
        <title>Sequence and annotation of 42 cannabis genomes reveals extensive copy number variation in cannabinoid synthesis and pathogen resistance genes.</title>
        <authorList>
            <person name="Mckernan K.J."/>
            <person name="Helbert Y."/>
            <person name="Kane L.T."/>
            <person name="Ebling H."/>
            <person name="Zhang L."/>
            <person name="Liu B."/>
            <person name="Eaton Z."/>
            <person name="Mclaughlin S."/>
            <person name="Kingan S."/>
            <person name="Baybayan P."/>
            <person name="Concepcion G."/>
            <person name="Jordan M."/>
            <person name="Riva A."/>
            <person name="Barbazuk W."/>
            <person name="Harkins T."/>
        </authorList>
    </citation>
    <scope>NUCLEOTIDE SEQUENCE [LARGE SCALE GENOMIC DNA]</scope>
    <source>
        <strain evidence="3">cv. Jamaican Lion 4</strain>
        <tissue evidence="2">Leaf</tissue>
    </source>
</reference>